<dbReference type="Pfam" id="PF20074">
    <property type="entry name" value="DUF6470"/>
    <property type="match status" value="1"/>
</dbReference>
<dbReference type="AlphaFoldDB" id="A0A0J1FSB6"/>
<evidence type="ECO:0000313" key="1">
    <source>
        <dbReference type="EMBL" id="KLU65883.1"/>
    </source>
</evidence>
<accession>A0A0J1FSB6</accession>
<sequence length="185" mass="20079">MIDLQIQQQFGQIGLTITPLQYNLTVNQADLELQQSPAEIFLQQPAATLEIDNTPARESLGYYGMAAEQQIAGQDAKRACEAGISRIVLEGDLFSNLSQKASVAKIVSDAAAPRQKKLQIACTQPIQISVTSQSVECQAQMGGVSVNVTPGTVEGEVQYGSVQAYMEQNPYIHFYTTGSVFDDKM</sequence>
<dbReference type="InterPro" id="IPR045527">
    <property type="entry name" value="DUF6470"/>
</dbReference>
<protein>
    <submittedName>
        <fullName evidence="1">Uncharacterized protein</fullName>
    </submittedName>
</protein>
<organism evidence="1 2">
    <name type="scientific">Desulfosporosinus acididurans</name>
    <dbReference type="NCBI Taxonomy" id="476652"/>
    <lineage>
        <taxon>Bacteria</taxon>
        <taxon>Bacillati</taxon>
        <taxon>Bacillota</taxon>
        <taxon>Clostridia</taxon>
        <taxon>Eubacteriales</taxon>
        <taxon>Desulfitobacteriaceae</taxon>
        <taxon>Desulfosporosinus</taxon>
    </lineage>
</organism>
<keyword evidence="2" id="KW-1185">Reference proteome</keyword>
<dbReference type="EMBL" id="LDZY01000006">
    <property type="protein sequence ID" value="KLU65883.1"/>
    <property type="molecule type" value="Genomic_DNA"/>
</dbReference>
<evidence type="ECO:0000313" key="2">
    <source>
        <dbReference type="Proteomes" id="UP000036356"/>
    </source>
</evidence>
<dbReference type="Proteomes" id="UP000036356">
    <property type="component" value="Unassembled WGS sequence"/>
</dbReference>
<comment type="caution">
    <text evidence="1">The sequence shown here is derived from an EMBL/GenBank/DDBJ whole genome shotgun (WGS) entry which is preliminary data.</text>
</comment>
<name>A0A0J1FSB6_9FIRM</name>
<dbReference type="PATRIC" id="fig|476652.3.peg.1986"/>
<gene>
    <name evidence="1" type="ORF">DEAC_c19190</name>
</gene>
<proteinExistence type="predicted"/>
<dbReference type="STRING" id="476652.DEAC_c19190"/>
<reference evidence="1 2" key="1">
    <citation type="submission" date="2015-06" db="EMBL/GenBank/DDBJ databases">
        <title>Draft genome of the moderately acidophilic sulfate reducer Candidatus Desulfosporosinus acididurans strain M1.</title>
        <authorList>
            <person name="Poehlein A."/>
            <person name="Petzsch P."/>
            <person name="Johnson B.D."/>
            <person name="Schloemann M."/>
            <person name="Daniel R."/>
            <person name="Muehling M."/>
        </authorList>
    </citation>
    <scope>NUCLEOTIDE SEQUENCE [LARGE SCALE GENOMIC DNA]</scope>
    <source>
        <strain evidence="1 2">M1</strain>
    </source>
</reference>
<dbReference type="RefSeq" id="WP_047809811.1">
    <property type="nucleotide sequence ID" value="NZ_LDZY01000006.1"/>
</dbReference>